<name>A0A3N4L1V9_9PEZI</name>
<sequence length="109" mass="12594">MSVYLVLNSLPHLEHDEVINRAGRHSYPDLCTLPGKWPLRDDFNLDSFTWQFSHMMNIFWLPFLDIRPSMSWFQVGGIDGLIDRGSVRLPALDQVPIIVFCLASYKEGK</sequence>
<protein>
    <submittedName>
        <fullName evidence="1">Uncharacterized protein</fullName>
    </submittedName>
</protein>
<reference evidence="1 2" key="1">
    <citation type="journal article" date="2018" name="Nat. Ecol. Evol.">
        <title>Pezizomycetes genomes reveal the molecular basis of ectomycorrhizal truffle lifestyle.</title>
        <authorList>
            <person name="Murat C."/>
            <person name="Payen T."/>
            <person name="Noel B."/>
            <person name="Kuo A."/>
            <person name="Morin E."/>
            <person name="Chen J."/>
            <person name="Kohler A."/>
            <person name="Krizsan K."/>
            <person name="Balestrini R."/>
            <person name="Da Silva C."/>
            <person name="Montanini B."/>
            <person name="Hainaut M."/>
            <person name="Levati E."/>
            <person name="Barry K.W."/>
            <person name="Belfiori B."/>
            <person name="Cichocki N."/>
            <person name="Clum A."/>
            <person name="Dockter R.B."/>
            <person name="Fauchery L."/>
            <person name="Guy J."/>
            <person name="Iotti M."/>
            <person name="Le Tacon F."/>
            <person name="Lindquist E.A."/>
            <person name="Lipzen A."/>
            <person name="Malagnac F."/>
            <person name="Mello A."/>
            <person name="Molinier V."/>
            <person name="Miyauchi S."/>
            <person name="Poulain J."/>
            <person name="Riccioni C."/>
            <person name="Rubini A."/>
            <person name="Sitrit Y."/>
            <person name="Splivallo R."/>
            <person name="Traeger S."/>
            <person name="Wang M."/>
            <person name="Zifcakova L."/>
            <person name="Wipf D."/>
            <person name="Zambonelli A."/>
            <person name="Paolocci F."/>
            <person name="Nowrousian M."/>
            <person name="Ottonello S."/>
            <person name="Baldrian P."/>
            <person name="Spatafora J.W."/>
            <person name="Henrissat B."/>
            <person name="Nagy L.G."/>
            <person name="Aury J.M."/>
            <person name="Wincker P."/>
            <person name="Grigoriev I.V."/>
            <person name="Bonfante P."/>
            <person name="Martin F.M."/>
        </authorList>
    </citation>
    <scope>NUCLEOTIDE SEQUENCE [LARGE SCALE GENOMIC DNA]</scope>
    <source>
        <strain evidence="1 2">CCBAS932</strain>
    </source>
</reference>
<organism evidence="1 2">
    <name type="scientific">Morchella conica CCBAS932</name>
    <dbReference type="NCBI Taxonomy" id="1392247"/>
    <lineage>
        <taxon>Eukaryota</taxon>
        <taxon>Fungi</taxon>
        <taxon>Dikarya</taxon>
        <taxon>Ascomycota</taxon>
        <taxon>Pezizomycotina</taxon>
        <taxon>Pezizomycetes</taxon>
        <taxon>Pezizales</taxon>
        <taxon>Morchellaceae</taxon>
        <taxon>Morchella</taxon>
    </lineage>
</organism>
<gene>
    <name evidence="1" type="ORF">P167DRAFT_545982</name>
</gene>
<proteinExistence type="predicted"/>
<dbReference type="InParanoid" id="A0A3N4L1V9"/>
<dbReference type="Proteomes" id="UP000277580">
    <property type="component" value="Unassembled WGS sequence"/>
</dbReference>
<dbReference type="AlphaFoldDB" id="A0A3N4L1V9"/>
<accession>A0A3N4L1V9</accession>
<evidence type="ECO:0000313" key="2">
    <source>
        <dbReference type="Proteomes" id="UP000277580"/>
    </source>
</evidence>
<dbReference type="EMBL" id="ML119132">
    <property type="protein sequence ID" value="RPB11955.1"/>
    <property type="molecule type" value="Genomic_DNA"/>
</dbReference>
<evidence type="ECO:0000313" key="1">
    <source>
        <dbReference type="EMBL" id="RPB11955.1"/>
    </source>
</evidence>
<keyword evidence="2" id="KW-1185">Reference proteome</keyword>